<protein>
    <submittedName>
        <fullName evidence="2">Tigger transposable element-derived protein 6</fullName>
    </submittedName>
</protein>
<dbReference type="GO" id="GO:0003677">
    <property type="term" value="F:DNA binding"/>
    <property type="evidence" value="ECO:0007669"/>
    <property type="project" value="TreeGrafter"/>
</dbReference>
<comment type="caution">
    <text evidence="2">The sequence shown here is derived from an EMBL/GenBank/DDBJ whole genome shotgun (WGS) entry which is preliminary data.</text>
</comment>
<keyword evidence="3" id="KW-1185">Reference proteome</keyword>
<dbReference type="InterPro" id="IPR004875">
    <property type="entry name" value="DDE_SF_endonuclease_dom"/>
</dbReference>
<dbReference type="InterPro" id="IPR050863">
    <property type="entry name" value="CenT-Element_Derived"/>
</dbReference>
<dbReference type="Proteomes" id="UP000499080">
    <property type="component" value="Unassembled WGS sequence"/>
</dbReference>
<dbReference type="PANTHER" id="PTHR19303:SF73">
    <property type="entry name" value="PROTEIN PDC2"/>
    <property type="match status" value="1"/>
</dbReference>
<dbReference type="OrthoDB" id="6434885at2759"/>
<dbReference type="PANTHER" id="PTHR19303">
    <property type="entry name" value="TRANSPOSON"/>
    <property type="match status" value="1"/>
</dbReference>
<dbReference type="GO" id="GO:0005634">
    <property type="term" value="C:nucleus"/>
    <property type="evidence" value="ECO:0007669"/>
    <property type="project" value="TreeGrafter"/>
</dbReference>
<name>A0A4Y2QDT2_ARAVE</name>
<proteinExistence type="predicted"/>
<gene>
    <name evidence="2" type="primary">TIGD6_21</name>
    <name evidence="2" type="ORF">AVEN_172981_1</name>
</gene>
<accession>A0A4Y2QDT2</accession>
<evidence type="ECO:0000313" key="3">
    <source>
        <dbReference type="Proteomes" id="UP000499080"/>
    </source>
</evidence>
<feature type="domain" description="DDE-1" evidence="1">
    <location>
        <begin position="8"/>
        <end position="83"/>
    </location>
</feature>
<evidence type="ECO:0000313" key="2">
    <source>
        <dbReference type="EMBL" id="GBN60446.1"/>
    </source>
</evidence>
<sequence length="115" mass="13522">MPGGKKSKERLTVLLCCNADGSEKFPPLAIGRSKKPRCFKNVKKLPCDYTSNKTAWMTSHIFLDFLHKFDRKMEKEKRKVLLLWISVLLTDKIFQQHESCVFSLRIARGRFNFWI</sequence>
<evidence type="ECO:0000259" key="1">
    <source>
        <dbReference type="Pfam" id="PF03184"/>
    </source>
</evidence>
<dbReference type="AlphaFoldDB" id="A0A4Y2QDT2"/>
<dbReference type="Pfam" id="PF03184">
    <property type="entry name" value="DDE_1"/>
    <property type="match status" value="1"/>
</dbReference>
<dbReference type="EMBL" id="BGPR01013399">
    <property type="protein sequence ID" value="GBN60446.1"/>
    <property type="molecule type" value="Genomic_DNA"/>
</dbReference>
<reference evidence="2 3" key="1">
    <citation type="journal article" date="2019" name="Sci. Rep.">
        <title>Orb-weaving spider Araneus ventricosus genome elucidates the spidroin gene catalogue.</title>
        <authorList>
            <person name="Kono N."/>
            <person name="Nakamura H."/>
            <person name="Ohtoshi R."/>
            <person name="Moran D.A.P."/>
            <person name="Shinohara A."/>
            <person name="Yoshida Y."/>
            <person name="Fujiwara M."/>
            <person name="Mori M."/>
            <person name="Tomita M."/>
            <person name="Arakawa K."/>
        </authorList>
    </citation>
    <scope>NUCLEOTIDE SEQUENCE [LARGE SCALE GENOMIC DNA]</scope>
</reference>
<organism evidence="2 3">
    <name type="scientific">Araneus ventricosus</name>
    <name type="common">Orbweaver spider</name>
    <name type="synonym">Epeira ventricosa</name>
    <dbReference type="NCBI Taxonomy" id="182803"/>
    <lineage>
        <taxon>Eukaryota</taxon>
        <taxon>Metazoa</taxon>
        <taxon>Ecdysozoa</taxon>
        <taxon>Arthropoda</taxon>
        <taxon>Chelicerata</taxon>
        <taxon>Arachnida</taxon>
        <taxon>Araneae</taxon>
        <taxon>Araneomorphae</taxon>
        <taxon>Entelegynae</taxon>
        <taxon>Araneoidea</taxon>
        <taxon>Araneidae</taxon>
        <taxon>Araneus</taxon>
    </lineage>
</organism>